<keyword evidence="1" id="KW-0175">Coiled coil</keyword>
<feature type="compositionally biased region" description="Basic and acidic residues" evidence="2">
    <location>
        <begin position="12"/>
        <end position="24"/>
    </location>
</feature>
<feature type="non-terminal residue" evidence="3">
    <location>
        <position position="1"/>
    </location>
</feature>
<evidence type="ECO:0000256" key="2">
    <source>
        <dbReference type="SAM" id="MobiDB-lite"/>
    </source>
</evidence>
<dbReference type="AlphaFoldDB" id="A0A0F9H4K6"/>
<accession>A0A0F9H4K6</accession>
<evidence type="ECO:0000256" key="1">
    <source>
        <dbReference type="SAM" id="Coils"/>
    </source>
</evidence>
<comment type="caution">
    <text evidence="3">The sequence shown here is derived from an EMBL/GenBank/DDBJ whole genome shotgun (WGS) entry which is preliminary data.</text>
</comment>
<dbReference type="EMBL" id="LAZR01024005">
    <property type="protein sequence ID" value="KKL76570.1"/>
    <property type="molecule type" value="Genomic_DNA"/>
</dbReference>
<name>A0A0F9H4K6_9ZZZZ</name>
<reference evidence="3" key="1">
    <citation type="journal article" date="2015" name="Nature">
        <title>Complex archaea that bridge the gap between prokaryotes and eukaryotes.</title>
        <authorList>
            <person name="Spang A."/>
            <person name="Saw J.H."/>
            <person name="Jorgensen S.L."/>
            <person name="Zaremba-Niedzwiedzka K."/>
            <person name="Martijn J."/>
            <person name="Lind A.E."/>
            <person name="van Eijk R."/>
            <person name="Schleper C."/>
            <person name="Guy L."/>
            <person name="Ettema T.J."/>
        </authorList>
    </citation>
    <scope>NUCLEOTIDE SEQUENCE</scope>
</reference>
<sequence>NQVLKKGAKPNIDQKDPDAVKHEANASMAETANPAHIQSEAAIQMDTPEVEDKTSLPQPVESMEKEDHIEVLDTQETENKALIAKNKWKKEQKELQRKRLEQTREVFQLRMEAMKYLEN</sequence>
<feature type="region of interest" description="Disordered" evidence="2">
    <location>
        <begin position="1"/>
        <end position="32"/>
    </location>
</feature>
<organism evidence="3">
    <name type="scientific">marine sediment metagenome</name>
    <dbReference type="NCBI Taxonomy" id="412755"/>
    <lineage>
        <taxon>unclassified sequences</taxon>
        <taxon>metagenomes</taxon>
        <taxon>ecological metagenomes</taxon>
    </lineage>
</organism>
<proteinExistence type="predicted"/>
<feature type="coiled-coil region" evidence="1">
    <location>
        <begin position="83"/>
        <end position="110"/>
    </location>
</feature>
<evidence type="ECO:0000313" key="3">
    <source>
        <dbReference type="EMBL" id="KKL76570.1"/>
    </source>
</evidence>
<protein>
    <submittedName>
        <fullName evidence="3">Uncharacterized protein</fullName>
    </submittedName>
</protein>
<gene>
    <name evidence="3" type="ORF">LCGC14_2043580</name>
</gene>
<feature type="region of interest" description="Disordered" evidence="2">
    <location>
        <begin position="44"/>
        <end position="66"/>
    </location>
</feature>